<feature type="short sequence motif" description="'HIGH' region" evidence="7">
    <location>
        <begin position="38"/>
        <end position="48"/>
    </location>
</feature>
<dbReference type="InterPro" id="IPR000924">
    <property type="entry name" value="Glu/Gln-tRNA-synth"/>
</dbReference>
<evidence type="ECO:0000256" key="7">
    <source>
        <dbReference type="HAMAP-Rule" id="MF_01428"/>
    </source>
</evidence>
<evidence type="ECO:0000256" key="2">
    <source>
        <dbReference type="ARBA" id="ARBA00022723"/>
    </source>
</evidence>
<feature type="binding site" evidence="7">
    <location>
        <position position="147"/>
    </location>
    <ligand>
        <name>Zn(2+)</name>
        <dbReference type="ChEBI" id="CHEBI:29105"/>
    </ligand>
</feature>
<feature type="binding site" evidence="7">
    <location>
        <position position="127"/>
    </location>
    <ligand>
        <name>Zn(2+)</name>
        <dbReference type="ChEBI" id="CHEBI:29105"/>
    </ligand>
</feature>
<feature type="binding site" evidence="7">
    <location>
        <position position="151"/>
    </location>
    <ligand>
        <name>Zn(2+)</name>
        <dbReference type="ChEBI" id="CHEBI:29105"/>
    </ligand>
</feature>
<dbReference type="FunFam" id="3.40.50.620:FF:000093">
    <property type="entry name" value="Glutamyl-Q tRNA(Asp) synthetase"/>
    <property type="match status" value="1"/>
</dbReference>
<dbReference type="GO" id="GO:0008270">
    <property type="term" value="F:zinc ion binding"/>
    <property type="evidence" value="ECO:0007669"/>
    <property type="project" value="UniProtKB-UniRule"/>
</dbReference>
<proteinExistence type="inferred from homology"/>
<comment type="function">
    <text evidence="7">Catalyzes the tRNA-independent activation of glutamate in presence of ATP and the subsequent transfer of glutamate onto a tRNA(Asp). Glutamate is transferred on the 2-amino-5-(4,5-dihydroxy-2-cyclopenten-1-yl) moiety of the queuosine in the wobble position of the QUC anticodon.</text>
</comment>
<evidence type="ECO:0000256" key="6">
    <source>
        <dbReference type="ARBA" id="ARBA00023146"/>
    </source>
</evidence>
<feature type="region of interest" description="Disordered" evidence="9">
    <location>
        <begin position="1"/>
        <end position="34"/>
    </location>
</feature>
<keyword evidence="3 7" id="KW-0547">Nucleotide-binding</keyword>
<dbReference type="NCBIfam" id="TIGR03838">
    <property type="entry name" value="queuosine_YadB"/>
    <property type="match status" value="1"/>
</dbReference>
<feature type="compositionally biased region" description="Low complexity" evidence="9">
    <location>
        <begin position="1"/>
        <end position="21"/>
    </location>
</feature>
<evidence type="ECO:0000256" key="3">
    <source>
        <dbReference type="ARBA" id="ARBA00022741"/>
    </source>
</evidence>
<dbReference type="InterPro" id="IPR022380">
    <property type="entry name" value="Glu-Q_tRNA(Asp)_Synthase"/>
</dbReference>
<feature type="binding site" evidence="7">
    <location>
        <position position="71"/>
    </location>
    <ligand>
        <name>L-glutamate</name>
        <dbReference type="ChEBI" id="CHEBI:29985"/>
    </ligand>
</feature>
<keyword evidence="5 7" id="KW-0067">ATP-binding</keyword>
<dbReference type="RefSeq" id="WP_119335831.1">
    <property type="nucleotide sequence ID" value="NZ_AP018558.1"/>
</dbReference>
<gene>
    <name evidence="7" type="primary">gluQ</name>
    <name evidence="11" type="ORF">HPTL_1922</name>
</gene>
<dbReference type="AlphaFoldDB" id="A0A2Z6E038"/>
<dbReference type="OrthoDB" id="5288516at2"/>
<dbReference type="Proteomes" id="UP000262004">
    <property type="component" value="Chromosome"/>
</dbReference>
<dbReference type="PRINTS" id="PR00987">
    <property type="entry name" value="TRNASYNTHGLU"/>
</dbReference>
<feature type="binding site" evidence="7">
    <location>
        <position position="204"/>
    </location>
    <ligand>
        <name>L-glutamate</name>
        <dbReference type="ChEBI" id="CHEBI:29985"/>
    </ligand>
</feature>
<dbReference type="InterPro" id="IPR020058">
    <property type="entry name" value="Glu/Gln-tRNA-synth_Ib_cat-dom"/>
</dbReference>
<dbReference type="EMBL" id="AP018558">
    <property type="protein sequence ID" value="BBD78176.1"/>
    <property type="molecule type" value="Genomic_DNA"/>
</dbReference>
<dbReference type="GO" id="GO:0004818">
    <property type="term" value="F:glutamate-tRNA ligase activity"/>
    <property type="evidence" value="ECO:0007669"/>
    <property type="project" value="TreeGrafter"/>
</dbReference>
<dbReference type="Gene3D" id="3.40.50.620">
    <property type="entry name" value="HUPs"/>
    <property type="match status" value="1"/>
</dbReference>
<evidence type="ECO:0000313" key="11">
    <source>
        <dbReference type="EMBL" id="BBD78176.1"/>
    </source>
</evidence>
<feature type="binding site" evidence="7">
    <location>
        <position position="129"/>
    </location>
    <ligand>
        <name>Zn(2+)</name>
        <dbReference type="ChEBI" id="CHEBI:29105"/>
    </ligand>
</feature>
<feature type="binding site" evidence="7">
    <location>
        <position position="263"/>
    </location>
    <ligand>
        <name>ATP</name>
        <dbReference type="ChEBI" id="CHEBI:30616"/>
    </ligand>
</feature>
<organism evidence="11 12">
    <name type="scientific">Hydrogenophilus thermoluteolus</name>
    <name type="common">Pseudomonas hydrogenothermophila</name>
    <dbReference type="NCBI Taxonomy" id="297"/>
    <lineage>
        <taxon>Bacteria</taxon>
        <taxon>Pseudomonadati</taxon>
        <taxon>Pseudomonadota</taxon>
        <taxon>Hydrogenophilia</taxon>
        <taxon>Hydrogenophilales</taxon>
        <taxon>Hydrogenophilaceae</taxon>
        <taxon>Hydrogenophilus</taxon>
    </lineage>
</organism>
<dbReference type="GO" id="GO:0006424">
    <property type="term" value="P:glutamyl-tRNA aminoacylation"/>
    <property type="evidence" value="ECO:0007669"/>
    <property type="project" value="InterPro"/>
</dbReference>
<dbReference type="GO" id="GO:0006400">
    <property type="term" value="P:tRNA modification"/>
    <property type="evidence" value="ECO:0007669"/>
    <property type="project" value="InterPro"/>
</dbReference>
<dbReference type="HAMAP" id="MF_01428">
    <property type="entry name" value="Glu_Q_tRNA_synth"/>
    <property type="match status" value="1"/>
</dbReference>
<evidence type="ECO:0000256" key="1">
    <source>
        <dbReference type="ARBA" id="ARBA00022598"/>
    </source>
</evidence>
<keyword evidence="4 7" id="KW-0862">Zinc</keyword>
<feature type="binding site" evidence="7">
    <location>
        <position position="222"/>
    </location>
    <ligand>
        <name>L-glutamate</name>
        <dbReference type="ChEBI" id="CHEBI:29985"/>
    </ligand>
</feature>
<evidence type="ECO:0000256" key="8">
    <source>
        <dbReference type="RuleBase" id="RU363037"/>
    </source>
</evidence>
<evidence type="ECO:0000313" key="12">
    <source>
        <dbReference type="Proteomes" id="UP000262004"/>
    </source>
</evidence>
<comment type="similarity">
    <text evidence="7">Belongs to the class-I aminoacyl-tRNA synthetase family. GluQ subfamily.</text>
</comment>
<evidence type="ECO:0000259" key="10">
    <source>
        <dbReference type="Pfam" id="PF00749"/>
    </source>
</evidence>
<dbReference type="KEGG" id="htl:HPTL_1922"/>
<evidence type="ECO:0000256" key="4">
    <source>
        <dbReference type="ARBA" id="ARBA00022833"/>
    </source>
</evidence>
<dbReference type="InterPro" id="IPR049940">
    <property type="entry name" value="GluQ/Sye"/>
</dbReference>
<dbReference type="NCBIfam" id="NF004314">
    <property type="entry name" value="PRK05710.1-3"/>
    <property type="match status" value="1"/>
</dbReference>
<evidence type="ECO:0000256" key="9">
    <source>
        <dbReference type="SAM" id="MobiDB-lite"/>
    </source>
</evidence>
<sequence>MVNAANANPTAAPAASADPNPATEPAPPPFAYHGRFAPSPTGALHFGSLVAALASYCDARAHQGYWHVRIDDLDTPRVVPGAAETILRQLEACALEWDGPVTYQSHHRDAYRDAFETLRQNGRLYPCGCTRKDLADAPRAIDGSRRYPGTCRNGLAPQRTPRAWRYRTTETLSFCDRIQGRVTENLPEDLGDFIVWRADGVAAYQLAVVVDDAQIGVTHVVRGADLLGSTCRQIALARALDLPVPQYAHVPVALAANGQKLSKQNLAPPLPYDDPRTLAAALVAALTFLRQNPPKALCNASPKTIVAWAVAHWTPAAIPAVTTLPVAGTTAASLGTLTLSGATR</sequence>
<name>A0A2Z6E038_HYDTE</name>
<dbReference type="Pfam" id="PF00749">
    <property type="entry name" value="tRNA-synt_1c"/>
    <property type="match status" value="1"/>
</dbReference>
<comment type="cofactor">
    <cofactor evidence="7">
        <name>Zn(2+)</name>
        <dbReference type="ChEBI" id="CHEBI:29105"/>
    </cofactor>
    <text evidence="7">Binds 1 zinc ion per subunit.</text>
</comment>
<dbReference type="PANTHER" id="PTHR43311:SF1">
    <property type="entry name" value="GLUTAMYL-Q TRNA(ASP) SYNTHETASE"/>
    <property type="match status" value="1"/>
</dbReference>
<feature type="domain" description="Glutamyl/glutaminyl-tRNA synthetase class Ib catalytic" evidence="10">
    <location>
        <begin position="34"/>
        <end position="267"/>
    </location>
</feature>
<dbReference type="GO" id="GO:0005829">
    <property type="term" value="C:cytosol"/>
    <property type="evidence" value="ECO:0007669"/>
    <property type="project" value="TreeGrafter"/>
</dbReference>
<feature type="short sequence motif" description="'KMSKS' region" evidence="7">
    <location>
        <begin position="260"/>
        <end position="264"/>
    </location>
</feature>
<dbReference type="PANTHER" id="PTHR43311">
    <property type="entry name" value="GLUTAMATE--TRNA LIGASE"/>
    <property type="match status" value="1"/>
</dbReference>
<protein>
    <recommendedName>
        <fullName evidence="7">Glutamyl-Q tRNA(Asp) synthetase</fullName>
        <shortName evidence="7">Glu-Q-RSs</shortName>
        <ecNumber evidence="7">6.1.1.-</ecNumber>
    </recommendedName>
</protein>
<dbReference type="GO" id="GO:0005524">
    <property type="term" value="F:ATP binding"/>
    <property type="evidence" value="ECO:0007669"/>
    <property type="project" value="UniProtKB-KW"/>
</dbReference>
<evidence type="ECO:0000256" key="5">
    <source>
        <dbReference type="ARBA" id="ARBA00022840"/>
    </source>
</evidence>
<keyword evidence="2 7" id="KW-0479">Metal-binding</keyword>
<reference evidence="11 12" key="1">
    <citation type="submission" date="2018-04" db="EMBL/GenBank/DDBJ databases">
        <title>Complete genome sequence of Hydrogenophilus thermoluteolus TH-1.</title>
        <authorList>
            <person name="Arai H."/>
        </authorList>
    </citation>
    <scope>NUCLEOTIDE SEQUENCE [LARGE SCALE GENOMIC DNA]</scope>
    <source>
        <strain evidence="11 12">TH-1</strain>
    </source>
</reference>
<accession>A0A2Z6E038</accession>
<dbReference type="EC" id="6.1.1.-" evidence="7"/>
<feature type="binding site" evidence="7">
    <location>
        <begin position="35"/>
        <end position="39"/>
    </location>
    <ligand>
        <name>L-glutamate</name>
        <dbReference type="ChEBI" id="CHEBI:29985"/>
    </ligand>
</feature>
<keyword evidence="12" id="KW-1185">Reference proteome</keyword>
<keyword evidence="1 7" id="KW-0436">Ligase</keyword>
<keyword evidence="6 7" id="KW-0030">Aminoacyl-tRNA synthetase</keyword>
<dbReference type="SUPFAM" id="SSF52374">
    <property type="entry name" value="Nucleotidylyl transferase"/>
    <property type="match status" value="1"/>
</dbReference>
<keyword evidence="8" id="KW-0648">Protein biosynthesis</keyword>
<dbReference type="InterPro" id="IPR014729">
    <property type="entry name" value="Rossmann-like_a/b/a_fold"/>
</dbReference>